<dbReference type="Proteomes" id="UP000078407">
    <property type="component" value="Unassembled WGS sequence"/>
</dbReference>
<dbReference type="EMBL" id="LXEQ01000001">
    <property type="protein sequence ID" value="OAT33422.1"/>
    <property type="molecule type" value="Genomic_DNA"/>
</dbReference>
<sequence>MNRDSLLNKISNGFQVGCRFSFLNKDKVCWSSVGLQKWEGKYKVYVDEILESMMSSEEYLREEIIEFNTIDDALIFIEQNTNAKINDLAPCKGQRIFNPSHS</sequence>
<comment type="caution">
    <text evidence="1">The sequence shown here is derived from an EMBL/GenBank/DDBJ whole genome shotgun (WGS) entry which is preliminary data.</text>
</comment>
<accession>A0ABX2WE46</accession>
<evidence type="ECO:0000313" key="1">
    <source>
        <dbReference type="EMBL" id="OAT33422.1"/>
    </source>
</evidence>
<keyword evidence="2" id="KW-1185">Reference proteome</keyword>
<proteinExistence type="predicted"/>
<evidence type="ECO:0000313" key="2">
    <source>
        <dbReference type="Proteomes" id="UP000078407"/>
    </source>
</evidence>
<name>A0ABX2WE46_9ENTR</name>
<gene>
    <name evidence="1" type="ORF">M976_00169</name>
</gene>
<reference evidence="1 2" key="1">
    <citation type="submission" date="2016-04" db="EMBL/GenBank/DDBJ databases">
        <title>ATOL: Assembling a taxonomically balanced genome-scale reconstruction of the evolutionary history of the Enterobacteriaceae.</title>
        <authorList>
            <person name="Plunkett G.III."/>
            <person name="Neeno-Eckwall E.C."/>
            <person name="Glasner J.D."/>
            <person name="Perna N.T."/>
        </authorList>
    </citation>
    <scope>NUCLEOTIDE SEQUENCE [LARGE SCALE GENOMIC DNA]</scope>
    <source>
        <strain evidence="1 2">ATCC 51602</strain>
    </source>
</reference>
<protein>
    <submittedName>
        <fullName evidence="1">Uncharacterized protein</fullName>
    </submittedName>
</protein>
<organism evidence="1 2">
    <name type="scientific">Buttiauxella ferragutiae ATCC 51602</name>
    <dbReference type="NCBI Taxonomy" id="1354252"/>
    <lineage>
        <taxon>Bacteria</taxon>
        <taxon>Pseudomonadati</taxon>
        <taxon>Pseudomonadota</taxon>
        <taxon>Gammaproteobacteria</taxon>
        <taxon>Enterobacterales</taxon>
        <taxon>Enterobacteriaceae</taxon>
        <taxon>Buttiauxella</taxon>
    </lineage>
</organism>
<dbReference type="RefSeq" id="WP_064540018.1">
    <property type="nucleotide sequence ID" value="NZ_LXEQ01000001.1"/>
</dbReference>